<organism evidence="1 2">
    <name type="scientific">Oxynema aestuarii AP17</name>
    <dbReference type="NCBI Taxonomy" id="2064643"/>
    <lineage>
        <taxon>Bacteria</taxon>
        <taxon>Bacillati</taxon>
        <taxon>Cyanobacteriota</taxon>
        <taxon>Cyanophyceae</taxon>
        <taxon>Oscillatoriophycideae</taxon>
        <taxon>Oscillatoriales</taxon>
        <taxon>Oscillatoriaceae</taxon>
        <taxon>Oxynema</taxon>
        <taxon>Oxynema aestuarii</taxon>
    </lineage>
</organism>
<evidence type="ECO:0000313" key="1">
    <source>
        <dbReference type="EMBL" id="QIZ72723.1"/>
    </source>
</evidence>
<sequence>MFMDLDDAIADLETEFLNLSAHLSGETLEAMKPQIRAVAARYSPHELHQKLQRCKSSEDPHNLQSLESLLLRLMLEQQFEVN</sequence>
<reference evidence="1 2" key="1">
    <citation type="submission" date="2020-04" db="EMBL/GenBank/DDBJ databases">
        <authorList>
            <person name="Basu S."/>
            <person name="Maruthanayagam V."/>
            <person name="Chakraborty S."/>
            <person name="Pramanik A."/>
            <person name="Mukherjee J."/>
            <person name="Brink B."/>
        </authorList>
    </citation>
    <scope>NUCLEOTIDE SEQUENCE [LARGE SCALE GENOMIC DNA]</scope>
    <source>
        <strain evidence="1 2">AP17</strain>
    </source>
</reference>
<evidence type="ECO:0000313" key="2">
    <source>
        <dbReference type="Proteomes" id="UP000500857"/>
    </source>
</evidence>
<dbReference type="EMBL" id="CP051167">
    <property type="protein sequence ID" value="QIZ72723.1"/>
    <property type="molecule type" value="Genomic_DNA"/>
</dbReference>
<keyword evidence="2" id="KW-1185">Reference proteome</keyword>
<proteinExistence type="predicted"/>
<protein>
    <submittedName>
        <fullName evidence="1">Uncharacterized protein</fullName>
    </submittedName>
</protein>
<dbReference type="AlphaFoldDB" id="A0A6H1U3W8"/>
<name>A0A6H1U3W8_9CYAN</name>
<dbReference type="Proteomes" id="UP000500857">
    <property type="component" value="Chromosome"/>
</dbReference>
<accession>A0A6H1U3W8</accession>
<dbReference type="KEGG" id="oxy:HCG48_20745"/>
<gene>
    <name evidence="1" type="ORF">HCG48_20745</name>
</gene>